<evidence type="ECO:0000313" key="2">
    <source>
        <dbReference type="EMBL" id="OIN55731.1"/>
    </source>
</evidence>
<gene>
    <name evidence="2" type="ORF">BLX24_28360</name>
</gene>
<protein>
    <submittedName>
        <fullName evidence="2">Uncharacterized protein</fullName>
    </submittedName>
</protein>
<name>A0A1S2VAJ3_9BACT</name>
<sequence length="182" mass="20972">MSDEKKPRGGAREGAGRKPTDSTVKTLSFSPFATALLNAQPPKKQAYYIEQALVERDLYAEIIRQAATYLNSIRPNDQFTAALNSFDDTLTDQEVLSCLVDINYKSGLLQNNTMLEYTEATEQEEEDFREWYTQFVEHVPQKYIDKETRDWALDVYLNSYDEPENVASSYVSECKAIEKRRK</sequence>
<dbReference type="EMBL" id="MORL01000038">
    <property type="protein sequence ID" value="OIN55731.1"/>
    <property type="molecule type" value="Genomic_DNA"/>
</dbReference>
<evidence type="ECO:0000256" key="1">
    <source>
        <dbReference type="SAM" id="MobiDB-lite"/>
    </source>
</evidence>
<dbReference type="Proteomes" id="UP000181790">
    <property type="component" value="Unassembled WGS sequence"/>
</dbReference>
<organism evidence="2 3">
    <name type="scientific">Arsenicibacter rosenii</name>
    <dbReference type="NCBI Taxonomy" id="1750698"/>
    <lineage>
        <taxon>Bacteria</taxon>
        <taxon>Pseudomonadati</taxon>
        <taxon>Bacteroidota</taxon>
        <taxon>Cytophagia</taxon>
        <taxon>Cytophagales</taxon>
        <taxon>Spirosomataceae</taxon>
        <taxon>Arsenicibacter</taxon>
    </lineage>
</organism>
<evidence type="ECO:0000313" key="3">
    <source>
        <dbReference type="Proteomes" id="UP000181790"/>
    </source>
</evidence>
<dbReference type="RefSeq" id="WP_071506616.1">
    <property type="nucleotide sequence ID" value="NZ_MORL01000038.1"/>
</dbReference>
<accession>A0A1S2VAJ3</accession>
<comment type="caution">
    <text evidence="2">The sequence shown here is derived from an EMBL/GenBank/DDBJ whole genome shotgun (WGS) entry which is preliminary data.</text>
</comment>
<feature type="compositionally biased region" description="Basic and acidic residues" evidence="1">
    <location>
        <begin position="1"/>
        <end position="20"/>
    </location>
</feature>
<proteinExistence type="predicted"/>
<dbReference type="AlphaFoldDB" id="A0A1S2VAJ3"/>
<reference evidence="2 3" key="1">
    <citation type="submission" date="2016-10" db="EMBL/GenBank/DDBJ databases">
        <title>Arsenicibacter rosenii gen. nov., sp. nov., an efficient arsenic-methylating bacterium isolated from an arsenic-contaminated paddy soil.</title>
        <authorList>
            <person name="Huang K."/>
        </authorList>
    </citation>
    <scope>NUCLEOTIDE SEQUENCE [LARGE SCALE GENOMIC DNA]</scope>
    <source>
        <strain evidence="2 3">SM-1</strain>
    </source>
</reference>
<feature type="region of interest" description="Disordered" evidence="1">
    <location>
        <begin position="1"/>
        <end position="24"/>
    </location>
</feature>
<keyword evidence="3" id="KW-1185">Reference proteome</keyword>